<evidence type="ECO:0000259" key="12">
    <source>
        <dbReference type="PROSITE" id="PS50127"/>
    </source>
</evidence>
<evidence type="ECO:0000256" key="5">
    <source>
        <dbReference type="ARBA" id="ARBA00022741"/>
    </source>
</evidence>
<proteinExistence type="predicted"/>
<evidence type="ECO:0000313" key="13">
    <source>
        <dbReference type="EMBL" id="QHT02538.1"/>
    </source>
</evidence>
<reference evidence="13" key="1">
    <citation type="journal article" date="2020" name="Nature">
        <title>Giant virus diversity and host interactions through global metagenomics.</title>
        <authorList>
            <person name="Schulz F."/>
            <person name="Roux S."/>
            <person name="Paez-Espino D."/>
            <person name="Jungbluth S."/>
            <person name="Walsh D.A."/>
            <person name="Denef V.J."/>
            <person name="McMahon K.D."/>
            <person name="Konstantinidis K.T."/>
            <person name="Eloe-Fadrosh E.A."/>
            <person name="Kyrpides N.C."/>
            <person name="Woyke T."/>
        </authorList>
    </citation>
    <scope>NUCLEOTIDE SEQUENCE</scope>
    <source>
        <strain evidence="13">GVMAG-M-3300020595-32</strain>
    </source>
</reference>
<dbReference type="GO" id="GO:0004869">
    <property type="term" value="F:cysteine-type endopeptidase inhibitor activity"/>
    <property type="evidence" value="ECO:0007669"/>
    <property type="project" value="TreeGrafter"/>
</dbReference>
<dbReference type="SMART" id="SM00212">
    <property type="entry name" value="UBCc"/>
    <property type="match status" value="1"/>
</dbReference>
<keyword evidence="7" id="KW-0067">ATP-binding</keyword>
<dbReference type="GO" id="GO:0006915">
    <property type="term" value="P:apoptotic process"/>
    <property type="evidence" value="ECO:0007669"/>
    <property type="project" value="UniProtKB-KW"/>
</dbReference>
<dbReference type="Gene3D" id="3.10.110.10">
    <property type="entry name" value="Ubiquitin Conjugating Enzyme"/>
    <property type="match status" value="1"/>
</dbReference>
<dbReference type="InterPro" id="IPR016135">
    <property type="entry name" value="UBQ-conjugating_enzyme/RWD"/>
</dbReference>
<dbReference type="PROSITE" id="PS50127">
    <property type="entry name" value="UBC_2"/>
    <property type="match status" value="1"/>
</dbReference>
<feature type="domain" description="UBC core" evidence="12">
    <location>
        <begin position="5"/>
        <end position="174"/>
    </location>
</feature>
<evidence type="ECO:0000256" key="9">
    <source>
        <dbReference type="ARBA" id="ARBA00041798"/>
    </source>
</evidence>
<dbReference type="SUPFAM" id="SSF54495">
    <property type="entry name" value="UBC-like"/>
    <property type="match status" value="1"/>
</dbReference>
<evidence type="ECO:0000256" key="11">
    <source>
        <dbReference type="ARBA" id="ARBA00042401"/>
    </source>
</evidence>
<name>A0A6C0CD91_9ZZZZ</name>
<dbReference type="GO" id="GO:0005634">
    <property type="term" value="C:nucleus"/>
    <property type="evidence" value="ECO:0007669"/>
    <property type="project" value="TreeGrafter"/>
</dbReference>
<evidence type="ECO:0000256" key="4">
    <source>
        <dbReference type="ARBA" id="ARBA00022703"/>
    </source>
</evidence>
<dbReference type="InterPro" id="IPR000608">
    <property type="entry name" value="UBC"/>
</dbReference>
<evidence type="ECO:0000256" key="2">
    <source>
        <dbReference type="ARBA" id="ARBA00022490"/>
    </source>
</evidence>
<dbReference type="EMBL" id="MN739395">
    <property type="protein sequence ID" value="QHT02538.1"/>
    <property type="molecule type" value="Genomic_DNA"/>
</dbReference>
<dbReference type="AlphaFoldDB" id="A0A6C0CD91"/>
<keyword evidence="4" id="KW-0053">Apoptosis</keyword>
<evidence type="ECO:0000256" key="10">
    <source>
        <dbReference type="ARBA" id="ARBA00042316"/>
    </source>
</evidence>
<accession>A0A6C0CD91</accession>
<sequence length="228" mass="26157">MSKNAAKRIMQKDMKVIQTMDLQDMGIHIEFNEENIQQAVAMIIGPKDSVYSNGVLFFKITFPNDYPFSPPKVSYISRGSNRIHPNLYTGYAKDNYLGKVCLSILGTWSGPSWTTIMDVSSVLISIQSLLDNNPLDHEPGFSGKITPTHTSYKKVVEYEKYKTLIIKNIFDIPEEFMCFKGLIEEHYDKCKHEISDSLKDKKNINVTTSVYRINSTLNYEYICNKLKI</sequence>
<organism evidence="13">
    <name type="scientific">viral metagenome</name>
    <dbReference type="NCBI Taxonomy" id="1070528"/>
    <lineage>
        <taxon>unclassified sequences</taxon>
        <taxon>metagenomes</taxon>
        <taxon>organismal metagenomes</taxon>
    </lineage>
</organism>
<dbReference type="PANTHER" id="PTHR46116:SF26">
    <property type="entry name" value="UBIQUITIN-CONJUGATING ENZYME E2 Z"/>
    <property type="match status" value="1"/>
</dbReference>
<keyword evidence="3" id="KW-0808">Transferase</keyword>
<evidence type="ECO:0000256" key="7">
    <source>
        <dbReference type="ARBA" id="ARBA00022840"/>
    </source>
</evidence>
<dbReference type="Pfam" id="PF00179">
    <property type="entry name" value="UQ_con"/>
    <property type="match status" value="1"/>
</dbReference>
<keyword evidence="6" id="KW-0833">Ubl conjugation pathway</keyword>
<dbReference type="GO" id="GO:0005524">
    <property type="term" value="F:ATP binding"/>
    <property type="evidence" value="ECO:0007669"/>
    <property type="project" value="UniProtKB-KW"/>
</dbReference>
<evidence type="ECO:0000256" key="1">
    <source>
        <dbReference type="ARBA" id="ARBA00004496"/>
    </source>
</evidence>
<evidence type="ECO:0000256" key="8">
    <source>
        <dbReference type="ARBA" id="ARBA00039894"/>
    </source>
</evidence>
<dbReference type="GO" id="GO:0005737">
    <property type="term" value="C:cytoplasm"/>
    <property type="evidence" value="ECO:0007669"/>
    <property type="project" value="UniProtKB-SubCell"/>
</dbReference>
<keyword evidence="5" id="KW-0547">Nucleotide-binding</keyword>
<evidence type="ECO:0000256" key="6">
    <source>
        <dbReference type="ARBA" id="ARBA00022786"/>
    </source>
</evidence>
<comment type="subcellular location">
    <subcellularLocation>
        <location evidence="1">Cytoplasm</location>
    </subcellularLocation>
</comment>
<evidence type="ECO:0000256" key="3">
    <source>
        <dbReference type="ARBA" id="ARBA00022679"/>
    </source>
</evidence>
<protein>
    <recommendedName>
        <fullName evidence="8">Ubiquitin-conjugating enzyme E2 Z</fullName>
    </recommendedName>
    <alternativeName>
        <fullName evidence="9">E2 ubiquitin-conjugating enzyme Z</fullName>
    </alternativeName>
    <alternativeName>
        <fullName evidence="11">Ubiquitin carrier protein Z</fullName>
    </alternativeName>
    <alternativeName>
        <fullName evidence="10">Ubiquitin-protein ligase Z</fullName>
    </alternativeName>
</protein>
<dbReference type="GO" id="GO:0043066">
    <property type="term" value="P:negative regulation of apoptotic process"/>
    <property type="evidence" value="ECO:0007669"/>
    <property type="project" value="TreeGrafter"/>
</dbReference>
<dbReference type="GO" id="GO:0016740">
    <property type="term" value="F:transferase activity"/>
    <property type="evidence" value="ECO:0007669"/>
    <property type="project" value="UniProtKB-KW"/>
</dbReference>
<keyword evidence="2" id="KW-0963">Cytoplasm</keyword>
<dbReference type="PANTHER" id="PTHR46116">
    <property type="entry name" value="(E3-INDEPENDENT) E2 UBIQUITIN-CONJUGATING ENZYME"/>
    <property type="match status" value="1"/>
</dbReference>